<evidence type="ECO:0000313" key="4">
    <source>
        <dbReference type="EMBL" id="KAK8044972.1"/>
    </source>
</evidence>
<accession>A0ABR1TEC5</accession>
<dbReference type="InterPro" id="IPR039279">
    <property type="entry name" value="QRT3-like"/>
</dbReference>
<dbReference type="InterPro" id="IPR012334">
    <property type="entry name" value="Pectin_lyas_fold"/>
</dbReference>
<dbReference type="Gene3D" id="2.160.20.10">
    <property type="entry name" value="Single-stranded right-handed beta-helix, Pectin lyase-like"/>
    <property type="match status" value="2"/>
</dbReference>
<reference evidence="4 5" key="1">
    <citation type="submission" date="2023-01" db="EMBL/GenBank/DDBJ databases">
        <title>Analysis of 21 Apiospora genomes using comparative genomics revels a genus with tremendous synthesis potential of carbohydrate active enzymes and secondary metabolites.</title>
        <authorList>
            <person name="Sorensen T."/>
        </authorList>
    </citation>
    <scope>NUCLEOTIDE SEQUENCE [LARGE SCALE GENOMIC DNA]</scope>
    <source>
        <strain evidence="4 5">CBS 33761</strain>
    </source>
</reference>
<feature type="region of interest" description="Disordered" evidence="1">
    <location>
        <begin position="74"/>
        <end position="93"/>
    </location>
</feature>
<gene>
    <name evidence="4" type="ORF">PG993_004996</name>
</gene>
<feature type="domain" description="Rhamnogalacturonase A/B/Epimerase-like pectate lyase" evidence="3">
    <location>
        <begin position="187"/>
        <end position="409"/>
    </location>
</feature>
<dbReference type="InterPro" id="IPR024535">
    <property type="entry name" value="RHGA/B-epi-like_pectate_lyase"/>
</dbReference>
<dbReference type="SUPFAM" id="SSF51126">
    <property type="entry name" value="Pectin lyase-like"/>
    <property type="match status" value="2"/>
</dbReference>
<dbReference type="PANTHER" id="PTHR33928">
    <property type="entry name" value="POLYGALACTURONASE QRT3"/>
    <property type="match status" value="1"/>
</dbReference>
<dbReference type="InterPro" id="IPR011050">
    <property type="entry name" value="Pectin_lyase_fold/virulence"/>
</dbReference>
<comment type="caution">
    <text evidence="4">The sequence shown here is derived from an EMBL/GenBank/DDBJ whole genome shotgun (WGS) entry which is preliminary data.</text>
</comment>
<dbReference type="EMBL" id="JAQQWK010000003">
    <property type="protein sequence ID" value="KAK8044972.1"/>
    <property type="molecule type" value="Genomic_DNA"/>
</dbReference>
<evidence type="ECO:0000313" key="5">
    <source>
        <dbReference type="Proteomes" id="UP001444661"/>
    </source>
</evidence>
<evidence type="ECO:0000256" key="2">
    <source>
        <dbReference type="SAM" id="SignalP"/>
    </source>
</evidence>
<dbReference type="PANTHER" id="PTHR33928:SF2">
    <property type="entry name" value="PECTATE LYASE SUPERFAMILY PROTEIN DOMAIN-CONTAINING PROTEIN-RELATED"/>
    <property type="match status" value="1"/>
</dbReference>
<feature type="domain" description="Rhamnogalacturonase A/B/Epimerase-like pectate lyase" evidence="3">
    <location>
        <begin position="540"/>
        <end position="598"/>
    </location>
</feature>
<feature type="signal peptide" evidence="2">
    <location>
        <begin position="1"/>
        <end position="20"/>
    </location>
</feature>
<organism evidence="4 5">
    <name type="scientific">Apiospora rasikravindrae</name>
    <dbReference type="NCBI Taxonomy" id="990691"/>
    <lineage>
        <taxon>Eukaryota</taxon>
        <taxon>Fungi</taxon>
        <taxon>Dikarya</taxon>
        <taxon>Ascomycota</taxon>
        <taxon>Pezizomycotina</taxon>
        <taxon>Sordariomycetes</taxon>
        <taxon>Xylariomycetidae</taxon>
        <taxon>Amphisphaeriales</taxon>
        <taxon>Apiosporaceae</taxon>
        <taxon>Apiospora</taxon>
    </lineage>
</organism>
<sequence>MALSFIQLLALLGLCSTVFSAFPNHHLKHDVGGASVYKRLNASVPTAQITEARRLVDAAVAQQGEYNTWRVSHPRRNKDLQSRSGKVYGRDSGPVPPKLNSTLLAAAALLAEHDASLQAANGTLHKVYNERTPGKPSNGTKTFTHTKRKDSSYYWLAEIQHTGKAPMGQDDSWLVYRDVTDPMFAGGAKGDGVTDDTAAINAAIKHGGNCGSGCLSSSIKGTLIYFPPGTYLVSSPIQAYYYSQLVGHAIDKPIIKTSASFIGLGAIETDVYEENANGGEWYINQSNFYRQVRNFVIDIQDTTTASVAGLHWQVAQSTSLTNVHVYAPTSEDTTAMGMFTENGSSETSPTGFMGECSFNGGAYGIYGGNQQYTVRSFSFHEQTKAAICLIWDWGWTWSNLFITDTPIGILLLNPDDKSAQPAGSIYVMDSSFASVGAVLHANAQSKTILDSSIITLDNIGVADVGAMVTFEGDGLLLIPTEDIDFYILGNVQEGGSFYGIYGLDVKVPSPLLTSAATRYRRDSYFVKSRPQYAGLGTGDIVNVKEHGAKGDGKTDDTAAIRDALSMATKNNLVYFPAGSYIVTSTVDIKPGTRITGEVWSQLVASGSYFADLMSPKVMLRVGQEGDVGTVEISDMLFTSVGPLSGLVMVEWNMAEEDQGSVGLWDAHFRVGGAAGTKLQVADCPKGAALRPECVAASMMFHMTSKSSGYFENMWGWVADHDLDDPQNTMISVVVARGFLIESKGPTWLYGTSSEHSVFYQYNFYGSANTFAGMIQTESPYFQATPGAESPSFFASSTANTLYFGYEYPVPMLTPPETGIFNNDPEFNDPTCKADPLLCNFSWGVMIEATRNLTIAGAGLYSWFSNYDQSVCVDAQNCQQRMLLNQGGNVQLYIWNLITITTQTAATAHPFWSVLGAYLDSYDSDGAACDDDNPDPACYANIKCDYSLRYDTFEALEAASSSWPATCMDYYALGVLNAMLGKALSDFKEIDNGYDVRSPPISKYINRRSLIFSPWQDVFGTYSEYVKQMVPNTISSFMEGSTPGKPLGGDGNKYFSCELVTGSKGENHEQFEHCPVPWQKTVTTDAYDIYYTLKDENGFFDELKSKYAILKSWVSFVGYQGGPKECPLGDGSAHGHIVVRAACAVSTIAWHGLPETSGNIEVGNPKDVIKNALPNIEDLRATILGRELDLALGLWTGPTDDILQVHSVPVFNIVQAIAQMADAKKTGKEIKADMEKKNKMNLILEILGIVFAFVPFLDEIAPEMESLTLVLDLVTLGVNTGITIADIIQDPQTAPMEIMMALTGGFVRNEKKMETLATARRAATKDMGKIGKTFDHLDKDFQSMLSKHRACKI</sequence>
<feature type="chain" id="PRO_5045838247" evidence="2">
    <location>
        <begin position="21"/>
        <end position="1352"/>
    </location>
</feature>
<evidence type="ECO:0000259" key="3">
    <source>
        <dbReference type="Pfam" id="PF12708"/>
    </source>
</evidence>
<proteinExistence type="predicted"/>
<evidence type="ECO:0000256" key="1">
    <source>
        <dbReference type="SAM" id="MobiDB-lite"/>
    </source>
</evidence>
<name>A0ABR1TEC5_9PEZI</name>
<keyword evidence="2" id="KW-0732">Signal</keyword>
<dbReference type="CDD" id="cd23668">
    <property type="entry name" value="GH55_beta13glucanase-like"/>
    <property type="match status" value="1"/>
</dbReference>
<dbReference type="Pfam" id="PF12708">
    <property type="entry name" value="Pect-lyase_RHGA_epim"/>
    <property type="match status" value="2"/>
</dbReference>
<protein>
    <submittedName>
        <fullName evidence="4">Exo-1-3-beta-D-glucanase</fullName>
    </submittedName>
</protein>
<keyword evidence="5" id="KW-1185">Reference proteome</keyword>
<dbReference type="Proteomes" id="UP001444661">
    <property type="component" value="Unassembled WGS sequence"/>
</dbReference>